<dbReference type="AlphaFoldDB" id="A0A0B2S468"/>
<feature type="domain" description="Cyclin-like" evidence="9">
    <location>
        <begin position="373"/>
        <end position="462"/>
    </location>
</feature>
<dbReference type="SMART" id="SM01332">
    <property type="entry name" value="Cyclin_C"/>
    <property type="match status" value="1"/>
</dbReference>
<evidence type="ECO:0000256" key="5">
    <source>
        <dbReference type="ARBA" id="ARBA00023306"/>
    </source>
</evidence>
<dbReference type="GO" id="GO:0051301">
    <property type="term" value="P:cell division"/>
    <property type="evidence" value="ECO:0007669"/>
    <property type="project" value="UniProtKB-KW"/>
</dbReference>
<organism evidence="11">
    <name type="scientific">Glycine soja</name>
    <name type="common">Wild soybean</name>
    <dbReference type="NCBI Taxonomy" id="3848"/>
    <lineage>
        <taxon>Eukaryota</taxon>
        <taxon>Viridiplantae</taxon>
        <taxon>Streptophyta</taxon>
        <taxon>Embryophyta</taxon>
        <taxon>Tracheophyta</taxon>
        <taxon>Spermatophyta</taxon>
        <taxon>Magnoliopsida</taxon>
        <taxon>eudicotyledons</taxon>
        <taxon>Gunneridae</taxon>
        <taxon>Pentapetalae</taxon>
        <taxon>rosids</taxon>
        <taxon>fabids</taxon>
        <taxon>Fabales</taxon>
        <taxon>Fabaceae</taxon>
        <taxon>Papilionoideae</taxon>
        <taxon>50 kb inversion clade</taxon>
        <taxon>NPAAA clade</taxon>
        <taxon>indigoferoid/millettioid clade</taxon>
        <taxon>Phaseoleae</taxon>
        <taxon>Glycine</taxon>
        <taxon>Glycine subgen. Soja</taxon>
    </lineage>
</organism>
<evidence type="ECO:0000256" key="7">
    <source>
        <dbReference type="RuleBase" id="RU000383"/>
    </source>
</evidence>
<dbReference type="Pfam" id="PF00134">
    <property type="entry name" value="Cyclin_N"/>
    <property type="match status" value="1"/>
</dbReference>
<dbReference type="SMART" id="SM00385">
    <property type="entry name" value="CYCLIN"/>
    <property type="match status" value="2"/>
</dbReference>
<dbReference type="InterPro" id="IPR004367">
    <property type="entry name" value="Cyclin_C-dom"/>
</dbReference>
<reference evidence="11" key="1">
    <citation type="submission" date="2014-07" db="EMBL/GenBank/DDBJ databases">
        <title>Identification of a novel salt tolerance gene in wild soybean by whole-genome sequencing.</title>
        <authorList>
            <person name="Lam H.-M."/>
            <person name="Qi X."/>
            <person name="Li M.-W."/>
            <person name="Liu X."/>
            <person name="Xie M."/>
            <person name="Ni M."/>
            <person name="Xu X."/>
        </authorList>
    </citation>
    <scope>NUCLEOTIDE SEQUENCE [LARGE SCALE GENOMIC DNA]</scope>
    <source>
        <tissue evidence="11">Root</tissue>
    </source>
</reference>
<evidence type="ECO:0000313" key="13">
    <source>
        <dbReference type="Proteomes" id="UP000289340"/>
    </source>
</evidence>
<evidence type="ECO:0000256" key="8">
    <source>
        <dbReference type="SAM" id="MobiDB-lite"/>
    </source>
</evidence>
<dbReference type="Proteomes" id="UP000053555">
    <property type="component" value="Unassembled WGS sequence"/>
</dbReference>
<dbReference type="GO" id="GO:0044772">
    <property type="term" value="P:mitotic cell cycle phase transition"/>
    <property type="evidence" value="ECO:0007669"/>
    <property type="project" value="InterPro"/>
</dbReference>
<accession>A0A0B2S468</accession>
<name>A0A0B2S468_GLYSO</name>
<sequence length="504" mass="56767">MSSTTQNRRSSFTSSTASSLAKAKRLPSSVSLWSSSGKAKRVTTQNVAVKRAPLANLTNQRNASSSSSSSLVQGGSIKVSKTKKEAPARTSITKSTISWNKLPELKSVNSSSVVIPRANSLPRRKDAAPTVATFAVPVHSSIDVSPSKIDGRSVSMDETMSCDSIESPDEVEYMDNRDVSDVHSIQREITSNLNISDTKEPEGDVCSREIIVELEERVDKIVNIDNIYSDTQLCATYVCDIYKHLRESEEKKRASPDFMDRIQKDINVGMRAILVDWLVEVAEEYRLVPETLYLTVNYLDRYLSGNAMNRQRLQLLGVSCMMIASKYEEICAPQVEEFCYITDNTYLKEEVLQMESAVLNYLKFEMTAPTVKCFLRRFVRAAAHDVQEIPSLQLEYLTNFIAELSLLEYSMLSYPPSLVAASVIFLARFILFPSKKPWNSTLQHYTLYRPSDLCACVKDLHRLCCSSHDSNLPAIRDKYSQHKYKCVAKKHIPPSIPREVFQIN</sequence>
<dbReference type="PIRSF" id="PIRSF001771">
    <property type="entry name" value="Cyclin_A_B_D_E"/>
    <property type="match status" value="1"/>
</dbReference>
<evidence type="ECO:0000256" key="3">
    <source>
        <dbReference type="ARBA" id="ARBA00022618"/>
    </source>
</evidence>
<feature type="compositionally biased region" description="Low complexity" evidence="8">
    <location>
        <begin position="8"/>
        <end position="36"/>
    </location>
</feature>
<feature type="region of interest" description="Disordered" evidence="8">
    <location>
        <begin position="1"/>
        <end position="92"/>
    </location>
</feature>
<feature type="domain" description="Cyclin-like" evidence="9">
    <location>
        <begin position="276"/>
        <end position="360"/>
    </location>
</feature>
<feature type="domain" description="Cyclin C-terminal" evidence="10">
    <location>
        <begin position="369"/>
        <end position="493"/>
    </location>
</feature>
<dbReference type="GO" id="GO:0016538">
    <property type="term" value="F:cyclin-dependent protein serine/threonine kinase regulator activity"/>
    <property type="evidence" value="ECO:0007669"/>
    <property type="project" value="InterPro"/>
</dbReference>
<dbReference type="SUPFAM" id="SSF47954">
    <property type="entry name" value="Cyclin-like"/>
    <property type="match status" value="2"/>
</dbReference>
<dbReference type="Gramene" id="XM_028343463.1">
    <property type="protein sequence ID" value="XP_028199264.1"/>
    <property type="gene ID" value="LOC114383729"/>
</dbReference>
<dbReference type="InterPro" id="IPR013763">
    <property type="entry name" value="Cyclin-like_dom"/>
</dbReference>
<dbReference type="CDD" id="cd20562">
    <property type="entry name" value="CYCLIN_AtCycA_like_rpt1"/>
    <property type="match status" value="1"/>
</dbReference>
<dbReference type="PROSITE" id="PS00292">
    <property type="entry name" value="CYCLINS"/>
    <property type="match status" value="1"/>
</dbReference>
<keyword evidence="13" id="KW-1185">Reference proteome</keyword>
<dbReference type="InterPro" id="IPR039361">
    <property type="entry name" value="Cyclin"/>
</dbReference>
<dbReference type="InterPro" id="IPR006671">
    <property type="entry name" value="Cyclin_N"/>
</dbReference>
<protein>
    <recommendedName>
        <fullName evidence="6">B-like cyclin</fullName>
    </recommendedName>
</protein>
<reference evidence="12 13" key="2">
    <citation type="submission" date="2018-09" db="EMBL/GenBank/DDBJ databases">
        <title>A high-quality reference genome of wild soybean provides a powerful tool to mine soybean genomes.</title>
        <authorList>
            <person name="Xie M."/>
            <person name="Chung C.Y.L."/>
            <person name="Li M.-W."/>
            <person name="Wong F.-L."/>
            <person name="Chan T.-F."/>
            <person name="Lam H.-M."/>
        </authorList>
    </citation>
    <scope>NUCLEOTIDE SEQUENCE [LARGE SCALE GENOMIC DNA]</scope>
    <source>
        <strain evidence="13">cv. W05</strain>
        <tissue evidence="12">Hypocotyl of etiolated seedlings</tissue>
    </source>
</reference>
<dbReference type="InterPro" id="IPR046965">
    <property type="entry name" value="Cyclin_A/B-like"/>
</dbReference>
<dbReference type="InterPro" id="IPR036915">
    <property type="entry name" value="Cyclin-like_sf"/>
</dbReference>
<evidence type="ECO:0000259" key="10">
    <source>
        <dbReference type="SMART" id="SM01332"/>
    </source>
</evidence>
<dbReference type="PANTHER" id="PTHR10177">
    <property type="entry name" value="CYCLINS"/>
    <property type="match status" value="1"/>
</dbReference>
<dbReference type="EMBL" id="QZWG01000014">
    <property type="protein sequence ID" value="RZB69037.1"/>
    <property type="molecule type" value="Genomic_DNA"/>
</dbReference>
<dbReference type="Gene3D" id="1.10.472.10">
    <property type="entry name" value="Cyclin-like"/>
    <property type="match status" value="2"/>
</dbReference>
<dbReference type="FunFam" id="1.10.472.10:FF:000013">
    <property type="entry name" value="Cyclin A1"/>
    <property type="match status" value="1"/>
</dbReference>
<dbReference type="Proteomes" id="UP000289340">
    <property type="component" value="Chromosome 14"/>
</dbReference>
<evidence type="ECO:0000256" key="4">
    <source>
        <dbReference type="ARBA" id="ARBA00023127"/>
    </source>
</evidence>
<comment type="similarity">
    <text evidence="1">Belongs to the cyclin family. Cyclin AB subfamily.</text>
</comment>
<dbReference type="Pfam" id="PF02984">
    <property type="entry name" value="Cyclin_C"/>
    <property type="match status" value="1"/>
</dbReference>
<dbReference type="CDD" id="cd20506">
    <property type="entry name" value="CYCLIN_AtCycA-like_rpt2"/>
    <property type="match status" value="1"/>
</dbReference>
<dbReference type="FunFam" id="1.10.472.10:FF:000167">
    <property type="entry name" value="Mitotic cyclin 6"/>
    <property type="match status" value="1"/>
</dbReference>
<keyword evidence="3" id="KW-0132">Cell division</keyword>
<dbReference type="EMBL" id="KN646414">
    <property type="protein sequence ID" value="KHN38997.1"/>
    <property type="molecule type" value="Genomic_DNA"/>
</dbReference>
<evidence type="ECO:0000256" key="2">
    <source>
        <dbReference type="ARBA" id="ARBA00011177"/>
    </source>
</evidence>
<comment type="subunit">
    <text evidence="2">Interacts with the CDC2 protein kinase to form a serine/threonine kinase holoenzyme complex also known as maturation promoting factor (MPF). The cyclin subunit imparts substrate specificity to the complex.</text>
</comment>
<evidence type="ECO:0000256" key="1">
    <source>
        <dbReference type="ARBA" id="ARBA00006955"/>
    </source>
</evidence>
<evidence type="ECO:0000259" key="9">
    <source>
        <dbReference type="SMART" id="SM00385"/>
    </source>
</evidence>
<proteinExistence type="inferred from homology"/>
<dbReference type="InterPro" id="IPR048258">
    <property type="entry name" value="Cyclins_cyclin-box"/>
</dbReference>
<evidence type="ECO:0000313" key="12">
    <source>
        <dbReference type="EMBL" id="RZB69037.1"/>
    </source>
</evidence>
<keyword evidence="5" id="KW-0131">Cell cycle</keyword>
<keyword evidence="4 7" id="KW-0195">Cyclin</keyword>
<evidence type="ECO:0000256" key="6">
    <source>
        <dbReference type="ARBA" id="ARBA00032263"/>
    </source>
</evidence>
<evidence type="ECO:0000313" key="11">
    <source>
        <dbReference type="EMBL" id="KHN38997.1"/>
    </source>
</evidence>
<gene>
    <name evidence="12" type="ORF">D0Y65_038710</name>
    <name evidence="11" type="ORF">glysoja_048848</name>
</gene>